<feature type="transmembrane region" description="Helical" evidence="1">
    <location>
        <begin position="7"/>
        <end position="23"/>
    </location>
</feature>
<dbReference type="InterPro" id="IPR019649">
    <property type="entry name" value="DUF2512"/>
</dbReference>
<dbReference type="EMBL" id="CP132508">
    <property type="protein sequence ID" value="WPD18420.1"/>
    <property type="molecule type" value="Genomic_DNA"/>
</dbReference>
<accession>A0ABZ0QLP5</accession>
<feature type="transmembrane region" description="Helical" evidence="1">
    <location>
        <begin position="29"/>
        <end position="48"/>
    </location>
</feature>
<dbReference type="Pfam" id="PF10710">
    <property type="entry name" value="DUF2512"/>
    <property type="match status" value="1"/>
</dbReference>
<evidence type="ECO:0000313" key="2">
    <source>
        <dbReference type="EMBL" id="WPD18420.1"/>
    </source>
</evidence>
<reference evidence="2 3" key="1">
    <citation type="submission" date="2023-08" db="EMBL/GenBank/DDBJ databases">
        <title>Genome sequence of Thermaerobacter compostii strain Ins1, a spore-forming filamentous bacterium isolated from a deep geothermal reservoir.</title>
        <authorList>
            <person name="Bregnard D."/>
            <person name="Gonzalez D."/>
            <person name="Junier P."/>
        </authorList>
    </citation>
    <scope>NUCLEOTIDE SEQUENCE [LARGE SCALE GENOMIC DNA]</scope>
    <source>
        <strain evidence="2 3">Ins1</strain>
    </source>
</reference>
<dbReference type="Proteomes" id="UP001304683">
    <property type="component" value="Chromosome"/>
</dbReference>
<dbReference type="RefSeq" id="WP_318750258.1">
    <property type="nucleotide sequence ID" value="NZ_CP132508.1"/>
</dbReference>
<keyword evidence="1" id="KW-1133">Transmembrane helix</keyword>
<gene>
    <name evidence="2" type="ORF">Q5761_08585</name>
</gene>
<keyword evidence="1" id="KW-0472">Membrane</keyword>
<proteinExistence type="predicted"/>
<keyword evidence="3" id="KW-1185">Reference proteome</keyword>
<evidence type="ECO:0000256" key="1">
    <source>
        <dbReference type="SAM" id="Phobius"/>
    </source>
</evidence>
<feature type="transmembrane region" description="Helical" evidence="1">
    <location>
        <begin position="87"/>
        <end position="105"/>
    </location>
</feature>
<protein>
    <submittedName>
        <fullName evidence="2">DUF2512 family protein</fullName>
    </submittedName>
</protein>
<keyword evidence="1" id="KW-0812">Transmembrane</keyword>
<sequence>MAHLGALVVKFVATAAVLLWVLPAGGSMAGPAALLGLAAGITLLGYAAGDRLVLPVGGQAVAVVVDVLLAAAILAMAAYLWPTLALRPGAIGQAALALGVAEFFFHRYLQARGLVRFDTT</sequence>
<name>A0ABZ0QLP5_9FIRM</name>
<feature type="transmembrane region" description="Helical" evidence="1">
    <location>
        <begin position="60"/>
        <end position="81"/>
    </location>
</feature>
<organism evidence="2 3">
    <name type="scientific">Thermaerobacter composti</name>
    <dbReference type="NCBI Taxonomy" id="554949"/>
    <lineage>
        <taxon>Bacteria</taxon>
        <taxon>Bacillati</taxon>
        <taxon>Bacillota</taxon>
        <taxon>Clostridia</taxon>
        <taxon>Eubacteriales</taxon>
        <taxon>Clostridiales Family XVII. Incertae Sedis</taxon>
        <taxon>Thermaerobacter</taxon>
    </lineage>
</organism>
<evidence type="ECO:0000313" key="3">
    <source>
        <dbReference type="Proteomes" id="UP001304683"/>
    </source>
</evidence>